<organism evidence="2 3">
    <name type="scientific">Rhizobium giardinii</name>
    <dbReference type="NCBI Taxonomy" id="56731"/>
    <lineage>
        <taxon>Bacteria</taxon>
        <taxon>Pseudomonadati</taxon>
        <taxon>Pseudomonadota</taxon>
        <taxon>Alphaproteobacteria</taxon>
        <taxon>Hyphomicrobiales</taxon>
        <taxon>Rhizobiaceae</taxon>
        <taxon>Rhizobium/Agrobacterium group</taxon>
        <taxon>Rhizobium</taxon>
    </lineage>
</organism>
<dbReference type="Gene3D" id="3.20.80.10">
    <property type="entry name" value="Regulatory factor, effector binding domain"/>
    <property type="match status" value="1"/>
</dbReference>
<dbReference type="Pfam" id="PF06445">
    <property type="entry name" value="GyrI-like"/>
    <property type="match status" value="1"/>
</dbReference>
<reference evidence="2 3" key="1">
    <citation type="submission" date="2020-08" db="EMBL/GenBank/DDBJ databases">
        <title>Genomic Encyclopedia of Type Strains, Phase IV (KMG-V): Genome sequencing to study the core and pangenomes of soil and plant-associated prokaryotes.</title>
        <authorList>
            <person name="Whitman W."/>
        </authorList>
    </citation>
    <scope>NUCLEOTIDE SEQUENCE [LARGE SCALE GENOMIC DNA]</scope>
    <source>
        <strain evidence="2 3">SEMIA 4084</strain>
    </source>
</reference>
<dbReference type="AlphaFoldDB" id="A0A7W8X6E2"/>
<gene>
    <name evidence="2" type="ORF">GGD55_001824</name>
</gene>
<accession>A0A7W8X6E2</accession>
<dbReference type="EMBL" id="JACHBK010000004">
    <property type="protein sequence ID" value="MBB5535130.1"/>
    <property type="molecule type" value="Genomic_DNA"/>
</dbReference>
<evidence type="ECO:0000259" key="1">
    <source>
        <dbReference type="Pfam" id="PF06445"/>
    </source>
</evidence>
<dbReference type="InterPro" id="IPR029442">
    <property type="entry name" value="GyrI-like"/>
</dbReference>
<protein>
    <submittedName>
        <fullName evidence="2">DNA gyrase inhibitor GyrI</fullName>
    </submittedName>
</protein>
<comment type="caution">
    <text evidence="2">The sequence shown here is derived from an EMBL/GenBank/DDBJ whole genome shotgun (WGS) entry which is preliminary data.</text>
</comment>
<evidence type="ECO:0000313" key="2">
    <source>
        <dbReference type="EMBL" id="MBB5535130.1"/>
    </source>
</evidence>
<dbReference type="SUPFAM" id="SSF55136">
    <property type="entry name" value="Probable bacterial effector-binding domain"/>
    <property type="match status" value="1"/>
</dbReference>
<proteinExistence type="predicted"/>
<name>A0A7W8X6E2_9HYPH</name>
<dbReference type="InterPro" id="IPR011256">
    <property type="entry name" value="Reg_factor_effector_dom_sf"/>
</dbReference>
<sequence length="60" mass="6838">MLRHTGSDDGLGPALTHLYAHWLPKSGETPRDFPLYCQRIRFFPDVPEQEAVTDIFLPLA</sequence>
<dbReference type="Proteomes" id="UP000585507">
    <property type="component" value="Unassembled WGS sequence"/>
</dbReference>
<evidence type="ECO:0000313" key="3">
    <source>
        <dbReference type="Proteomes" id="UP000585507"/>
    </source>
</evidence>
<keyword evidence="3" id="KW-1185">Reference proteome</keyword>
<feature type="domain" description="GyrI-like small molecule binding" evidence="1">
    <location>
        <begin position="2"/>
        <end position="59"/>
    </location>
</feature>